<feature type="coiled-coil region" evidence="1">
    <location>
        <begin position="54"/>
        <end position="81"/>
    </location>
</feature>
<organism evidence="2 3">
    <name type="scientific">Anopheles maculatus</name>
    <dbReference type="NCBI Taxonomy" id="74869"/>
    <lineage>
        <taxon>Eukaryota</taxon>
        <taxon>Metazoa</taxon>
        <taxon>Ecdysozoa</taxon>
        <taxon>Arthropoda</taxon>
        <taxon>Hexapoda</taxon>
        <taxon>Insecta</taxon>
        <taxon>Pterygota</taxon>
        <taxon>Neoptera</taxon>
        <taxon>Endopterygota</taxon>
        <taxon>Diptera</taxon>
        <taxon>Nematocera</taxon>
        <taxon>Culicoidea</taxon>
        <taxon>Culicidae</taxon>
        <taxon>Anophelinae</taxon>
        <taxon>Anopheles</taxon>
        <taxon>Anopheles maculatus group</taxon>
    </lineage>
</organism>
<sequence length="120" mass="14026">MATIEDLPKAETTHNMDNYVSRQKYDQLLEDYNKLKETNELNGTTEHKNDPDVFEAYMSRINRFENLMKELQEDFLAMKASVRSRALVNDSGRHAMQRLRGDESAINYVMTIVHPKSRTN</sequence>
<dbReference type="Proteomes" id="UP000075901">
    <property type="component" value="Unassembled WGS sequence"/>
</dbReference>
<accession>A0A182SYN2</accession>
<reference evidence="3" key="1">
    <citation type="submission" date="2013-09" db="EMBL/GenBank/DDBJ databases">
        <title>The Genome Sequence of Anopheles maculatus species B.</title>
        <authorList>
            <consortium name="The Broad Institute Genomics Platform"/>
            <person name="Neafsey D.E."/>
            <person name="Besansky N."/>
            <person name="Howell P."/>
            <person name="Walton C."/>
            <person name="Young S.K."/>
            <person name="Zeng Q."/>
            <person name="Gargeya S."/>
            <person name="Fitzgerald M."/>
            <person name="Haas B."/>
            <person name="Abouelleil A."/>
            <person name="Allen A.W."/>
            <person name="Alvarado L."/>
            <person name="Arachchi H.M."/>
            <person name="Berlin A.M."/>
            <person name="Chapman S.B."/>
            <person name="Gainer-Dewar J."/>
            <person name="Goldberg J."/>
            <person name="Griggs A."/>
            <person name="Gujja S."/>
            <person name="Hansen M."/>
            <person name="Howarth C."/>
            <person name="Imamovic A."/>
            <person name="Ireland A."/>
            <person name="Larimer J."/>
            <person name="McCowan C."/>
            <person name="Murphy C."/>
            <person name="Pearson M."/>
            <person name="Poon T.W."/>
            <person name="Priest M."/>
            <person name="Roberts A."/>
            <person name="Saif S."/>
            <person name="Shea T."/>
            <person name="Sisk P."/>
            <person name="Sykes S."/>
            <person name="Wortman J."/>
            <person name="Nusbaum C."/>
            <person name="Birren B."/>
        </authorList>
    </citation>
    <scope>NUCLEOTIDE SEQUENCE [LARGE SCALE GENOMIC DNA]</scope>
    <source>
        <strain evidence="3">maculatus3</strain>
    </source>
</reference>
<dbReference type="AlphaFoldDB" id="A0A182SYN2"/>
<keyword evidence="1" id="KW-0175">Coiled coil</keyword>
<evidence type="ECO:0000256" key="1">
    <source>
        <dbReference type="SAM" id="Coils"/>
    </source>
</evidence>
<protein>
    <submittedName>
        <fullName evidence="2">Uncharacterized protein</fullName>
    </submittedName>
</protein>
<keyword evidence="3" id="KW-1185">Reference proteome</keyword>
<reference evidence="2" key="2">
    <citation type="submission" date="2020-05" db="UniProtKB">
        <authorList>
            <consortium name="EnsemblMetazoa"/>
        </authorList>
    </citation>
    <scope>IDENTIFICATION</scope>
    <source>
        <strain evidence="2">maculatus3</strain>
    </source>
</reference>
<proteinExistence type="predicted"/>
<dbReference type="VEuPathDB" id="VectorBase:AMAM016086"/>
<evidence type="ECO:0000313" key="2">
    <source>
        <dbReference type="EnsemblMetazoa" id="AMAM016086-PA"/>
    </source>
</evidence>
<dbReference type="EnsemblMetazoa" id="AMAM016086-RA">
    <property type="protein sequence ID" value="AMAM016086-PA"/>
    <property type="gene ID" value="AMAM016086"/>
</dbReference>
<name>A0A182SYN2_9DIPT</name>
<evidence type="ECO:0000313" key="3">
    <source>
        <dbReference type="Proteomes" id="UP000075901"/>
    </source>
</evidence>